<dbReference type="RefSeq" id="WP_137100879.1">
    <property type="nucleotide sequence ID" value="NZ_CP039865.1"/>
</dbReference>
<dbReference type="PANTHER" id="PTHR34861">
    <property type="match status" value="1"/>
</dbReference>
<dbReference type="EMBL" id="CP039865">
    <property type="protein sequence ID" value="QCK87550.1"/>
    <property type="molecule type" value="Genomic_DNA"/>
</dbReference>
<dbReference type="KEGG" id="paqt:E8L99_18190"/>
<dbReference type="PANTHER" id="PTHR34861:SF10">
    <property type="entry name" value="CYCLASE"/>
    <property type="match status" value="1"/>
</dbReference>
<protein>
    <submittedName>
        <fullName evidence="1">Cyclase family protein</fullName>
    </submittedName>
</protein>
<evidence type="ECO:0000313" key="1">
    <source>
        <dbReference type="EMBL" id="QCK87550.1"/>
    </source>
</evidence>
<dbReference type="AlphaFoldDB" id="A0A4D7QIQ9"/>
<evidence type="ECO:0000313" key="2">
    <source>
        <dbReference type="Proteomes" id="UP000298588"/>
    </source>
</evidence>
<dbReference type="Proteomes" id="UP000298588">
    <property type="component" value="Chromosome"/>
</dbReference>
<dbReference type="OrthoDB" id="7067800at2"/>
<organism evidence="1 2">
    <name type="scientific">Phreatobacter aquaticus</name>
    <dbReference type="NCBI Taxonomy" id="2570229"/>
    <lineage>
        <taxon>Bacteria</taxon>
        <taxon>Pseudomonadati</taxon>
        <taxon>Pseudomonadota</taxon>
        <taxon>Alphaproteobacteria</taxon>
        <taxon>Hyphomicrobiales</taxon>
        <taxon>Phreatobacteraceae</taxon>
        <taxon>Phreatobacter</taxon>
    </lineage>
</organism>
<dbReference type="InterPro" id="IPR007325">
    <property type="entry name" value="KFase/CYL"/>
</dbReference>
<accession>A0A4D7QIQ9</accession>
<keyword evidence="2" id="KW-1185">Reference proteome</keyword>
<proteinExistence type="predicted"/>
<dbReference type="GO" id="GO:0019441">
    <property type="term" value="P:L-tryptophan catabolic process to kynurenine"/>
    <property type="evidence" value="ECO:0007669"/>
    <property type="project" value="InterPro"/>
</dbReference>
<name>A0A4D7QIQ9_9HYPH</name>
<dbReference type="GO" id="GO:0004061">
    <property type="term" value="F:arylformamidase activity"/>
    <property type="evidence" value="ECO:0007669"/>
    <property type="project" value="InterPro"/>
</dbReference>
<dbReference type="SUPFAM" id="SSF102198">
    <property type="entry name" value="Putative cyclase"/>
    <property type="match status" value="1"/>
</dbReference>
<gene>
    <name evidence="1" type="ORF">E8L99_18190</name>
</gene>
<dbReference type="Gene3D" id="3.50.30.50">
    <property type="entry name" value="Putative cyclase"/>
    <property type="match status" value="1"/>
</dbReference>
<dbReference type="Pfam" id="PF04199">
    <property type="entry name" value="Cyclase"/>
    <property type="match status" value="1"/>
</dbReference>
<reference evidence="1 2" key="1">
    <citation type="submission" date="2019-04" db="EMBL/GenBank/DDBJ databases">
        <title>Phreatobacter aquaticus sp. nov.</title>
        <authorList>
            <person name="Choi A."/>
            <person name="Baek K."/>
        </authorList>
    </citation>
    <scope>NUCLEOTIDE SEQUENCE [LARGE SCALE GENOMIC DNA]</scope>
    <source>
        <strain evidence="1 2">NMCR1094</strain>
    </source>
</reference>
<sequence>MQTNRRWTERPPGSTWGDYGMDDQIGRLNLLTPERIRAAAREVREGLRFCLSLPLDLPGGNVVNPRRLPPKLMPTGPASNYRSNFPLTQIDPRLTDVVSDDYAIIHLQYSTQWDSFAHVGSWFDIMGDGVPRMTYYNGYQANRHVCGPVDYRSGSAMACDDPMQARALGIENFAATPIQGRGVMVDLLKAWGPGRTAIGYDHLMRAIDTQSVEVETGDLLCFRTGYSDALIRMAGNPDGAELQRTGAALDGRDERLLQWISDSGVAALIADNYAVEHLDDRPEPSGEAPYASLPLHEHCLFKLGVPLGEIWYLSELADWLGTHGRSRFLLTAPPLRLPGAVGSPVTPVATV</sequence>
<dbReference type="InterPro" id="IPR037175">
    <property type="entry name" value="KFase_sf"/>
</dbReference>